<dbReference type="SUPFAM" id="SSF52200">
    <property type="entry name" value="Toll/Interleukin receptor TIR domain"/>
    <property type="match status" value="1"/>
</dbReference>
<feature type="compositionally biased region" description="Polar residues" evidence="2">
    <location>
        <begin position="1"/>
        <end position="29"/>
    </location>
</feature>
<dbReference type="PANTHER" id="PTHR46270:SF6">
    <property type="entry name" value="TIR DOMAIN-CONTAINING PROTEIN"/>
    <property type="match status" value="1"/>
</dbReference>
<dbReference type="PANTHER" id="PTHR46270">
    <property type="entry name" value="ARMADILLO-TYPE FOLD-RELATED"/>
    <property type="match status" value="1"/>
</dbReference>
<name>A0A814J7G5_ADIRI</name>
<feature type="region of interest" description="Disordered" evidence="2">
    <location>
        <begin position="1"/>
        <end position="55"/>
    </location>
</feature>
<gene>
    <name evidence="4" type="ORF">XAT740_LOCUS14884</name>
</gene>
<dbReference type="AlphaFoldDB" id="A0A814J7G5"/>
<dbReference type="GO" id="GO:0008270">
    <property type="term" value="F:zinc ion binding"/>
    <property type="evidence" value="ECO:0007669"/>
    <property type="project" value="UniProtKB-KW"/>
</dbReference>
<sequence>MGCGASSNVVNNDTEPVSNAPVPSTSRSSQRQKQQQQQQQQQGVAEQSVVAPQTSTTAEMSNTMNVLITCHGDQQSLAEKIRSTFNKENVACYILNESTPCSIAARANLVQWCNAFLVVISRSYQQTTPCMETINYAKDLRKPIVAVYAESNFQPYGALGAISASAVLSLKVTNNQLPENMTSQIVTAVLAFKTRKSGNKNFVDPAQMNNESANTDLVHDNQSCTVLVCTSNDGMNVAQLVYQDFRTNNVDVALENLAQANASCSVRQCTVFVPVLTPEFEKLPICRAAFEEARHLGKGIVPILAIKDWKPDGWIGLIIGGTTFFRVFNKDQAYKQFYDSNRMKDLNFEVQVACQPRPSQAEREQKEMIVLTEKIQECKNNLRTWPPPRKERSDDPIVDRQPVRVTIPEPSAKLAFNHIHHEITRCEIKAPPVLLDDYGLPKRKELDCMISYQWDHQNFVRKVYEDMSMREVKTWFDIWGGMHGNTNDAMATGVECAKVLLVFLSKAYVQSPNCLLEFRYAVKRGKAFVIIRVEPNIPVEQWMLEAMEGFPQYNIYSYDQLEALINNVPTIDVIMQAVRTLAQAQPLDIINDCSAELFELRSLLDDARDAIYAEAGQSRYKTCTRCNQQFDEFTKGGCKRHRAYYMGGTILEGRWVCCRQQAKDSPGCEECDHTDAVRTFTQDPSYGTWTWQPN</sequence>
<comment type="caution">
    <text evidence="4">The sequence shown here is derived from an EMBL/GenBank/DDBJ whole genome shotgun (WGS) entry which is preliminary data.</text>
</comment>
<reference evidence="4" key="1">
    <citation type="submission" date="2021-02" db="EMBL/GenBank/DDBJ databases">
        <authorList>
            <person name="Nowell W R."/>
        </authorList>
    </citation>
    <scope>NUCLEOTIDE SEQUENCE</scope>
</reference>
<keyword evidence="1" id="KW-0862">Zinc</keyword>
<dbReference type="Proteomes" id="UP000663828">
    <property type="component" value="Unassembled WGS sequence"/>
</dbReference>
<dbReference type="Pfam" id="PF00779">
    <property type="entry name" value="BTK"/>
    <property type="match status" value="1"/>
</dbReference>
<dbReference type="PROSITE" id="PS51113">
    <property type="entry name" value="ZF_BTK"/>
    <property type="match status" value="1"/>
</dbReference>
<dbReference type="Gene3D" id="3.40.50.10140">
    <property type="entry name" value="Toll/interleukin-1 receptor homology (TIR) domain"/>
    <property type="match status" value="1"/>
</dbReference>
<evidence type="ECO:0000256" key="1">
    <source>
        <dbReference type="PROSITE-ProRule" id="PRU00432"/>
    </source>
</evidence>
<proteinExistence type="predicted"/>
<dbReference type="InterPro" id="IPR001562">
    <property type="entry name" value="Znf_Btk_motif"/>
</dbReference>
<evidence type="ECO:0000256" key="2">
    <source>
        <dbReference type="SAM" id="MobiDB-lite"/>
    </source>
</evidence>
<feature type="compositionally biased region" description="Low complexity" evidence="2">
    <location>
        <begin position="31"/>
        <end position="42"/>
    </location>
</feature>
<accession>A0A814J7G5</accession>
<organism evidence="4 5">
    <name type="scientific">Adineta ricciae</name>
    <name type="common">Rotifer</name>
    <dbReference type="NCBI Taxonomy" id="249248"/>
    <lineage>
        <taxon>Eukaryota</taxon>
        <taxon>Metazoa</taxon>
        <taxon>Spiralia</taxon>
        <taxon>Gnathifera</taxon>
        <taxon>Rotifera</taxon>
        <taxon>Eurotatoria</taxon>
        <taxon>Bdelloidea</taxon>
        <taxon>Adinetida</taxon>
        <taxon>Adinetidae</taxon>
        <taxon>Adineta</taxon>
    </lineage>
</organism>
<evidence type="ECO:0000313" key="4">
    <source>
        <dbReference type="EMBL" id="CAF1033658.1"/>
    </source>
</evidence>
<keyword evidence="5" id="KW-1185">Reference proteome</keyword>
<protein>
    <recommendedName>
        <fullName evidence="3">TIR domain-containing protein</fullName>
    </recommendedName>
</protein>
<dbReference type="Pfam" id="PF13676">
    <property type="entry name" value="TIR_2"/>
    <property type="match status" value="1"/>
</dbReference>
<evidence type="ECO:0000259" key="3">
    <source>
        <dbReference type="Pfam" id="PF13676"/>
    </source>
</evidence>
<keyword evidence="1" id="KW-0479">Metal-binding</keyword>
<dbReference type="InterPro" id="IPR035897">
    <property type="entry name" value="Toll_tir_struct_dom_sf"/>
</dbReference>
<dbReference type="EMBL" id="CAJNOR010000905">
    <property type="protein sequence ID" value="CAF1033658.1"/>
    <property type="molecule type" value="Genomic_DNA"/>
</dbReference>
<feature type="domain" description="TIR" evidence="3">
    <location>
        <begin position="449"/>
        <end position="538"/>
    </location>
</feature>
<evidence type="ECO:0000313" key="5">
    <source>
        <dbReference type="Proteomes" id="UP000663828"/>
    </source>
</evidence>
<dbReference type="GO" id="GO:0035556">
    <property type="term" value="P:intracellular signal transduction"/>
    <property type="evidence" value="ECO:0007669"/>
    <property type="project" value="InterPro"/>
</dbReference>
<dbReference type="InterPro" id="IPR000157">
    <property type="entry name" value="TIR_dom"/>
</dbReference>
<keyword evidence="1" id="KW-0863">Zinc-finger</keyword>